<feature type="transmembrane region" description="Helical" evidence="12">
    <location>
        <begin position="533"/>
        <end position="557"/>
    </location>
</feature>
<dbReference type="PRINTS" id="PR01535">
    <property type="entry name" value="VOMERONASL2R"/>
</dbReference>
<accession>A0A8C4X713</accession>
<dbReference type="GO" id="GO:0004930">
    <property type="term" value="F:G protein-coupled receptor activity"/>
    <property type="evidence" value="ECO:0007669"/>
    <property type="project" value="UniProtKB-KW"/>
</dbReference>
<evidence type="ECO:0000256" key="2">
    <source>
        <dbReference type="ARBA" id="ARBA00007242"/>
    </source>
</evidence>
<dbReference type="InterPro" id="IPR000068">
    <property type="entry name" value="GPCR_3_Ca_sens_rcpt-rel"/>
</dbReference>
<evidence type="ECO:0000256" key="5">
    <source>
        <dbReference type="ARBA" id="ARBA00022729"/>
    </source>
</evidence>
<dbReference type="Proteomes" id="UP000694620">
    <property type="component" value="Chromosome 2"/>
</dbReference>
<evidence type="ECO:0000256" key="8">
    <source>
        <dbReference type="ARBA" id="ARBA00023136"/>
    </source>
</evidence>
<evidence type="ECO:0000256" key="10">
    <source>
        <dbReference type="ARBA" id="ARBA00023180"/>
    </source>
</evidence>
<keyword evidence="11" id="KW-0807">Transducer</keyword>
<name>A0A8C4X713_ERPCA</name>
<organism evidence="14 15">
    <name type="scientific">Erpetoichthys calabaricus</name>
    <name type="common">Rope fish</name>
    <name type="synonym">Calamoichthys calabaricus</name>
    <dbReference type="NCBI Taxonomy" id="27687"/>
    <lineage>
        <taxon>Eukaryota</taxon>
        <taxon>Metazoa</taxon>
        <taxon>Chordata</taxon>
        <taxon>Craniata</taxon>
        <taxon>Vertebrata</taxon>
        <taxon>Euteleostomi</taxon>
        <taxon>Actinopterygii</taxon>
        <taxon>Polypteriformes</taxon>
        <taxon>Polypteridae</taxon>
        <taxon>Erpetoichthys</taxon>
    </lineage>
</organism>
<dbReference type="Gene3D" id="3.40.50.2300">
    <property type="match status" value="2"/>
</dbReference>
<evidence type="ECO:0000256" key="6">
    <source>
        <dbReference type="ARBA" id="ARBA00022989"/>
    </source>
</evidence>
<dbReference type="Gene3D" id="2.10.50.30">
    <property type="entry name" value="GPCR, family 3, nine cysteines domain"/>
    <property type="match status" value="1"/>
</dbReference>
<evidence type="ECO:0000256" key="1">
    <source>
        <dbReference type="ARBA" id="ARBA00004651"/>
    </source>
</evidence>
<evidence type="ECO:0000313" key="15">
    <source>
        <dbReference type="Proteomes" id="UP000694620"/>
    </source>
</evidence>
<gene>
    <name evidence="14" type="primary">LOC114643400</name>
</gene>
<dbReference type="InterPro" id="IPR004073">
    <property type="entry name" value="GPCR_3_vmron_rcpt_2"/>
</dbReference>
<keyword evidence="4 12" id="KW-0812">Transmembrane</keyword>
<protein>
    <submittedName>
        <fullName evidence="14">Extracellular calcium-sensing receptor-like</fullName>
    </submittedName>
</protein>
<feature type="transmembrane region" description="Helical" evidence="12">
    <location>
        <begin position="760"/>
        <end position="783"/>
    </location>
</feature>
<dbReference type="InterPro" id="IPR001828">
    <property type="entry name" value="ANF_lig-bd_rcpt"/>
</dbReference>
<dbReference type="GO" id="GO:0005886">
    <property type="term" value="C:plasma membrane"/>
    <property type="evidence" value="ECO:0007669"/>
    <property type="project" value="UniProtKB-SubCell"/>
</dbReference>
<dbReference type="FunFam" id="3.40.50.2300:FF:000016">
    <property type="entry name" value="Taste 1 receptor member 2"/>
    <property type="match status" value="1"/>
</dbReference>
<keyword evidence="5" id="KW-0732">Signal</keyword>
<evidence type="ECO:0000256" key="7">
    <source>
        <dbReference type="ARBA" id="ARBA00023040"/>
    </source>
</evidence>
<dbReference type="AlphaFoldDB" id="A0A8C4X713"/>
<evidence type="ECO:0000256" key="12">
    <source>
        <dbReference type="SAM" id="Phobius"/>
    </source>
</evidence>
<proteinExistence type="inferred from homology"/>
<keyword evidence="8 12" id="KW-0472">Membrane</keyword>
<dbReference type="SUPFAM" id="SSF53822">
    <property type="entry name" value="Periplasmic binding protein-like I"/>
    <property type="match status" value="1"/>
</dbReference>
<dbReference type="FunFam" id="2.10.50.30:FF:000002">
    <property type="entry name" value="Vomeronasal 2 receptor, h1"/>
    <property type="match status" value="1"/>
</dbReference>
<dbReference type="InterPro" id="IPR017979">
    <property type="entry name" value="GPCR_3_CS"/>
</dbReference>
<feature type="domain" description="G-protein coupled receptors family 3 profile" evidence="13">
    <location>
        <begin position="534"/>
        <end position="798"/>
    </location>
</feature>
<evidence type="ECO:0000256" key="4">
    <source>
        <dbReference type="ARBA" id="ARBA00022692"/>
    </source>
</evidence>
<evidence type="ECO:0000256" key="11">
    <source>
        <dbReference type="ARBA" id="ARBA00023224"/>
    </source>
</evidence>
<dbReference type="InterPro" id="IPR000337">
    <property type="entry name" value="GPCR_3"/>
</dbReference>
<sequence length="803" mass="88777">LGGPYYSFMKEGDIMIGGVFSFHLTLLNDNLSKRYEDYQVAATMMFAIEEINNSSKILPGITLGYKIFDGCGSVRTAVRATMSLMNGLTQKNVLGKSCSTSSNVQAIIGHSGSSSSIGIASTVGPFQIPVISHFATCACLSNKRDYPTFFRTIPSDYHQSRALVQLVKYFGWNWVGAIKTDNEYGNGGMATFVEVAKKEGICIEYLETFSKNSKKEVFLKIINLLQTSTSKVVVAFVTLSDMEFLTNELLLNNVTGVQWIGSESWASTKSLATATNFRVLGGTLGFAISNAVIPGLKEFSLKIRPSDSPGWVEFWENIFGCSLTSQDKTVSACTGFETLRDVNNEFTDFTELRITNNAYKAVYAVAHSLHNLLSCNDGKGPFVLHYVKKVNFTTKTGENVYFDINGDPVARYELVNWQLMKEGNVKYITVGYYDASLTEGAQFVLNNYTIIWAGNKTKVPTSVCSESCPIGTHKAIQKGRPVCCFDCIPCADGEISNTTDSMECLSCPAEYKSNNVKDKCILKEIEFLSFAEIMGIVLVAFSFLGAGVTVAIIAVFFNHKDTPIVRANNSELSFLLLFSLTLCFLCSLTFIGEPSPWSCILRHTAFGITFVLCISCVLGKTIVVLMAFRATLPGSNIMKWFGPMQQRLSVCSFTLIQVTICTLWLSVSPPFPIRNMKYYNDRIILECDLGSVVAFYSVLGYIGCLSILCFVLAFLARKLPDNFNEAKFITFSMLIFCAVWITFIPAYISSPGKYTVAVEIFAILASSFGLLFCIFIPKCYVILFKPEHNTKKHLMGKMPSKSL</sequence>
<dbReference type="Pfam" id="PF01094">
    <property type="entry name" value="ANF_receptor"/>
    <property type="match status" value="1"/>
</dbReference>
<dbReference type="CDD" id="cd15283">
    <property type="entry name" value="7tmC_V2R_pheromone"/>
    <property type="match status" value="1"/>
</dbReference>
<keyword evidence="15" id="KW-1185">Reference proteome</keyword>
<reference evidence="14" key="1">
    <citation type="submission" date="2021-06" db="EMBL/GenBank/DDBJ databases">
        <authorList>
            <consortium name="Wellcome Sanger Institute Data Sharing"/>
        </authorList>
    </citation>
    <scope>NUCLEOTIDE SEQUENCE [LARGE SCALE GENOMIC DNA]</scope>
</reference>
<dbReference type="InterPro" id="IPR038550">
    <property type="entry name" value="GPCR_3_9-Cys_sf"/>
</dbReference>
<dbReference type="Ensembl" id="ENSECRT00000010386.1">
    <property type="protein sequence ID" value="ENSECRP00000010217.1"/>
    <property type="gene ID" value="ENSECRG00000006812.1"/>
</dbReference>
<dbReference type="InterPro" id="IPR028082">
    <property type="entry name" value="Peripla_BP_I"/>
</dbReference>
<comment type="similarity">
    <text evidence="2">Belongs to the G-protein coupled receptor 3 family.</text>
</comment>
<keyword evidence="3" id="KW-1003">Cell membrane</keyword>
<evidence type="ECO:0000313" key="14">
    <source>
        <dbReference type="Ensembl" id="ENSECRP00000010217.1"/>
    </source>
</evidence>
<dbReference type="Pfam" id="PF07562">
    <property type="entry name" value="NCD3G"/>
    <property type="match status" value="1"/>
</dbReference>
<feature type="transmembrane region" description="Helical" evidence="12">
    <location>
        <begin position="604"/>
        <end position="628"/>
    </location>
</feature>
<evidence type="ECO:0000256" key="9">
    <source>
        <dbReference type="ARBA" id="ARBA00023170"/>
    </source>
</evidence>
<dbReference type="PROSITE" id="PS00981">
    <property type="entry name" value="G_PROTEIN_RECEP_F3_3"/>
    <property type="match status" value="1"/>
</dbReference>
<dbReference type="InterPro" id="IPR017978">
    <property type="entry name" value="GPCR_3_C"/>
</dbReference>
<keyword evidence="10" id="KW-0325">Glycoprotein</keyword>
<comment type="subcellular location">
    <subcellularLocation>
        <location evidence="1">Cell membrane</location>
        <topology evidence="1">Multi-pass membrane protein</topology>
    </subcellularLocation>
</comment>
<evidence type="ECO:0000259" key="13">
    <source>
        <dbReference type="PROSITE" id="PS50259"/>
    </source>
</evidence>
<dbReference type="PROSITE" id="PS50259">
    <property type="entry name" value="G_PROTEIN_RECEP_F3_4"/>
    <property type="match status" value="1"/>
</dbReference>
<evidence type="ECO:0000256" key="3">
    <source>
        <dbReference type="ARBA" id="ARBA00022475"/>
    </source>
</evidence>
<dbReference type="GeneTree" id="ENSGT01050000244874"/>
<dbReference type="Pfam" id="PF00003">
    <property type="entry name" value="7tm_3"/>
    <property type="match status" value="1"/>
</dbReference>
<dbReference type="PANTHER" id="PTHR24061">
    <property type="entry name" value="CALCIUM-SENSING RECEPTOR-RELATED"/>
    <property type="match status" value="1"/>
</dbReference>
<dbReference type="InterPro" id="IPR011500">
    <property type="entry name" value="GPCR_3_9-Cys_dom"/>
</dbReference>
<feature type="transmembrane region" description="Helical" evidence="12">
    <location>
        <begin position="648"/>
        <end position="667"/>
    </location>
</feature>
<keyword evidence="7" id="KW-0297">G-protein coupled receptor</keyword>
<reference evidence="14" key="3">
    <citation type="submission" date="2025-09" db="UniProtKB">
        <authorList>
            <consortium name="Ensembl"/>
        </authorList>
    </citation>
    <scope>IDENTIFICATION</scope>
</reference>
<feature type="transmembrane region" description="Helical" evidence="12">
    <location>
        <begin position="693"/>
        <end position="716"/>
    </location>
</feature>
<keyword evidence="6 12" id="KW-1133">Transmembrane helix</keyword>
<feature type="transmembrane region" description="Helical" evidence="12">
    <location>
        <begin position="728"/>
        <end position="748"/>
    </location>
</feature>
<keyword evidence="9" id="KW-0675">Receptor</keyword>
<reference evidence="14" key="2">
    <citation type="submission" date="2025-08" db="UniProtKB">
        <authorList>
            <consortium name="Ensembl"/>
        </authorList>
    </citation>
    <scope>IDENTIFICATION</scope>
</reference>
<dbReference type="PANTHER" id="PTHR24061:SF528">
    <property type="entry name" value="C-FAMILY ODORANT RECEPTOR OLFCD2-RELATED"/>
    <property type="match status" value="1"/>
</dbReference>
<dbReference type="PRINTS" id="PR00248">
    <property type="entry name" value="GPCRMGR"/>
</dbReference>
<feature type="transmembrane region" description="Helical" evidence="12">
    <location>
        <begin position="572"/>
        <end position="592"/>
    </location>
</feature>